<gene>
    <name evidence="4" type="ordered locus">Cyan7822_3048</name>
</gene>
<reference evidence="5" key="1">
    <citation type="journal article" date="2011" name="MBio">
        <title>Novel metabolic attributes of the genus Cyanothece, comprising a group of unicellular nitrogen-fixing Cyanobacteria.</title>
        <authorList>
            <person name="Bandyopadhyay A."/>
            <person name="Elvitigala T."/>
            <person name="Welsh E."/>
            <person name="Stockel J."/>
            <person name="Liberton M."/>
            <person name="Min H."/>
            <person name="Sherman L.A."/>
            <person name="Pakrasi H.B."/>
        </authorList>
    </citation>
    <scope>NUCLEOTIDE SEQUENCE [LARGE SCALE GENOMIC DNA]</scope>
    <source>
        <strain evidence="5">PCC 7822</strain>
    </source>
</reference>
<protein>
    <submittedName>
        <fullName evidence="4">Glycosyl transferase group 1</fullName>
    </submittedName>
</protein>
<feature type="domain" description="Glycosyl transferase family 1" evidence="2">
    <location>
        <begin position="212"/>
        <end position="379"/>
    </location>
</feature>
<evidence type="ECO:0000313" key="4">
    <source>
        <dbReference type="EMBL" id="ADN15003.1"/>
    </source>
</evidence>
<keyword evidence="1 4" id="KW-0808">Transferase</keyword>
<dbReference type="Gene3D" id="3.40.50.2000">
    <property type="entry name" value="Glycogen Phosphorylase B"/>
    <property type="match status" value="2"/>
</dbReference>
<dbReference type="Pfam" id="PF00534">
    <property type="entry name" value="Glycos_transf_1"/>
    <property type="match status" value="1"/>
</dbReference>
<evidence type="ECO:0000259" key="2">
    <source>
        <dbReference type="Pfam" id="PF00534"/>
    </source>
</evidence>
<evidence type="ECO:0000256" key="1">
    <source>
        <dbReference type="ARBA" id="ARBA00022679"/>
    </source>
</evidence>
<dbReference type="InterPro" id="IPR022623">
    <property type="entry name" value="Glyco_trans_4"/>
</dbReference>
<dbReference type="PANTHER" id="PTHR46401:SF2">
    <property type="entry name" value="GLYCOSYLTRANSFERASE WBBK-RELATED"/>
    <property type="match status" value="1"/>
</dbReference>
<feature type="domain" description="Glycosyl transferase family 4" evidence="3">
    <location>
        <begin position="26"/>
        <end position="194"/>
    </location>
</feature>
<dbReference type="RefSeq" id="WP_013323096.1">
    <property type="nucleotide sequence ID" value="NC_014501.1"/>
</dbReference>
<accession>E0U9T3</accession>
<name>E0U9T3_GLOV7</name>
<dbReference type="eggNOG" id="COG0438">
    <property type="taxonomic scope" value="Bacteria"/>
</dbReference>
<dbReference type="HOGENOM" id="CLU_054763_0_0_3"/>
<evidence type="ECO:0000259" key="3">
    <source>
        <dbReference type="Pfam" id="PF12000"/>
    </source>
</evidence>
<dbReference type="OrthoDB" id="5416057at2"/>
<dbReference type="EMBL" id="CP002198">
    <property type="protein sequence ID" value="ADN15003.1"/>
    <property type="molecule type" value="Genomic_DNA"/>
</dbReference>
<dbReference type="STRING" id="497965.Cyan7822_3048"/>
<dbReference type="InterPro" id="IPR001296">
    <property type="entry name" value="Glyco_trans_1"/>
</dbReference>
<dbReference type="KEGG" id="cyj:Cyan7822_3048"/>
<dbReference type="PANTHER" id="PTHR46401">
    <property type="entry name" value="GLYCOSYLTRANSFERASE WBBK-RELATED"/>
    <property type="match status" value="1"/>
</dbReference>
<dbReference type="SUPFAM" id="SSF53756">
    <property type="entry name" value="UDP-Glycosyltransferase/glycogen phosphorylase"/>
    <property type="match status" value="1"/>
</dbReference>
<proteinExistence type="predicted"/>
<dbReference type="Proteomes" id="UP000008206">
    <property type="component" value="Chromosome"/>
</dbReference>
<dbReference type="CDD" id="cd03818">
    <property type="entry name" value="GT4_ExpC-like"/>
    <property type="match status" value="1"/>
</dbReference>
<dbReference type="GO" id="GO:0016757">
    <property type="term" value="F:glycosyltransferase activity"/>
    <property type="evidence" value="ECO:0007669"/>
    <property type="project" value="InterPro"/>
</dbReference>
<sequence>MRVLFIHPNFPAQFRHLARAFGSNSQNQVIFATKNENPEWKIPGVTRAMYAPHRQPNRETHHYLRNSEEAVLQGQAAFRTAEQLKKQGFIPDIIYGHSGWGGTLYMKDIFPHTPLMCYFEWYYNAYGADADFDPSDPLSVDDYLRIRTKNAAILMDLVHCDHGVSPTHWQRSQFPHTFHPKISVVHDGIDVEYFKPNPGAKLILPQLDLSHVDEIVTYVARGMEPYRGFPQMIESLAYIQERLPNCHVVIVGSDRVAYGKSLPDGKTYKQYMLEKVPLDLSRVHFVGSLPYGQYLKVIQASTAHIYLTRPFVLSWSMLEAMSTGCLIIGSDTPPVKEVIQDGVNGLLVDFFSPKEIAERVEEVIKHPTRMADIRLQARQTIVEKYSLQQLLSQHIELMSKVAKSS</sequence>
<keyword evidence="5" id="KW-1185">Reference proteome</keyword>
<dbReference type="AlphaFoldDB" id="E0U9T3"/>
<evidence type="ECO:0000313" key="5">
    <source>
        <dbReference type="Proteomes" id="UP000008206"/>
    </source>
</evidence>
<dbReference type="Pfam" id="PF12000">
    <property type="entry name" value="Glyco_trans_4_3"/>
    <property type="match status" value="1"/>
</dbReference>
<dbReference type="GO" id="GO:0009103">
    <property type="term" value="P:lipopolysaccharide biosynthetic process"/>
    <property type="evidence" value="ECO:0007669"/>
    <property type="project" value="TreeGrafter"/>
</dbReference>
<dbReference type="CAZy" id="GT4">
    <property type="family name" value="Glycosyltransferase Family 4"/>
</dbReference>
<organism evidence="4 5">
    <name type="scientific">Gloeothece verrucosa (strain PCC 7822)</name>
    <name type="common">Cyanothece sp. (strain PCC 7822)</name>
    <dbReference type="NCBI Taxonomy" id="497965"/>
    <lineage>
        <taxon>Bacteria</taxon>
        <taxon>Bacillati</taxon>
        <taxon>Cyanobacteriota</taxon>
        <taxon>Cyanophyceae</taxon>
        <taxon>Oscillatoriophycideae</taxon>
        <taxon>Chroococcales</taxon>
        <taxon>Aphanothecaceae</taxon>
        <taxon>Gloeothece</taxon>
        <taxon>Gloeothece verrucosa</taxon>
    </lineage>
</organism>